<organism evidence="1 2">
    <name type="scientific">Phascolomyces articulosus</name>
    <dbReference type="NCBI Taxonomy" id="60185"/>
    <lineage>
        <taxon>Eukaryota</taxon>
        <taxon>Fungi</taxon>
        <taxon>Fungi incertae sedis</taxon>
        <taxon>Mucoromycota</taxon>
        <taxon>Mucoromycotina</taxon>
        <taxon>Mucoromycetes</taxon>
        <taxon>Mucorales</taxon>
        <taxon>Lichtheimiaceae</taxon>
        <taxon>Phascolomyces</taxon>
    </lineage>
</organism>
<reference evidence="1" key="2">
    <citation type="submission" date="2023-02" db="EMBL/GenBank/DDBJ databases">
        <authorList>
            <consortium name="DOE Joint Genome Institute"/>
            <person name="Mondo S.J."/>
            <person name="Chang Y."/>
            <person name="Wang Y."/>
            <person name="Ahrendt S."/>
            <person name="Andreopoulos W."/>
            <person name="Barry K."/>
            <person name="Beard J."/>
            <person name="Benny G.L."/>
            <person name="Blankenship S."/>
            <person name="Bonito G."/>
            <person name="Cuomo C."/>
            <person name="Desiro A."/>
            <person name="Gervers K.A."/>
            <person name="Hundley H."/>
            <person name="Kuo A."/>
            <person name="LaButti K."/>
            <person name="Lang B.F."/>
            <person name="Lipzen A."/>
            <person name="O'Donnell K."/>
            <person name="Pangilinan J."/>
            <person name="Reynolds N."/>
            <person name="Sandor L."/>
            <person name="Smith M.W."/>
            <person name="Tsang A."/>
            <person name="Grigoriev I.V."/>
            <person name="Stajich J.E."/>
            <person name="Spatafora J.W."/>
        </authorList>
    </citation>
    <scope>NUCLEOTIDE SEQUENCE</scope>
    <source>
        <strain evidence="1">RSA 2281</strain>
    </source>
</reference>
<dbReference type="Proteomes" id="UP001209540">
    <property type="component" value="Unassembled WGS sequence"/>
</dbReference>
<gene>
    <name evidence="1" type="ORF">BDA99DRAFT_565474</name>
</gene>
<comment type="caution">
    <text evidence="1">The sequence shown here is derived from an EMBL/GenBank/DDBJ whole genome shotgun (WGS) entry which is preliminary data.</text>
</comment>
<dbReference type="EMBL" id="JAIXMP010000046">
    <property type="protein sequence ID" value="KAI9246442.1"/>
    <property type="molecule type" value="Genomic_DNA"/>
</dbReference>
<evidence type="ECO:0000313" key="1">
    <source>
        <dbReference type="EMBL" id="KAI9246442.1"/>
    </source>
</evidence>
<proteinExistence type="predicted"/>
<sequence>MRSEKTLANFRAGRRASKYSYNVNIDDGNDMMENKLRRRIGYDCNRLKLRVLDEYGPAYIREHWADKAMRSLGVPSTDSSFAGYSL</sequence>
<accession>A0AAD5K159</accession>
<reference evidence="1" key="1">
    <citation type="journal article" date="2022" name="IScience">
        <title>Evolution of zygomycete secretomes and the origins of terrestrial fungal ecologies.</title>
        <authorList>
            <person name="Chang Y."/>
            <person name="Wang Y."/>
            <person name="Mondo S."/>
            <person name="Ahrendt S."/>
            <person name="Andreopoulos W."/>
            <person name="Barry K."/>
            <person name="Beard J."/>
            <person name="Benny G.L."/>
            <person name="Blankenship S."/>
            <person name="Bonito G."/>
            <person name="Cuomo C."/>
            <person name="Desiro A."/>
            <person name="Gervers K.A."/>
            <person name="Hundley H."/>
            <person name="Kuo A."/>
            <person name="LaButti K."/>
            <person name="Lang B.F."/>
            <person name="Lipzen A."/>
            <person name="O'Donnell K."/>
            <person name="Pangilinan J."/>
            <person name="Reynolds N."/>
            <person name="Sandor L."/>
            <person name="Smith M.E."/>
            <person name="Tsang A."/>
            <person name="Grigoriev I.V."/>
            <person name="Stajich J.E."/>
            <person name="Spatafora J.W."/>
        </authorList>
    </citation>
    <scope>NUCLEOTIDE SEQUENCE</scope>
    <source>
        <strain evidence="1">RSA 2281</strain>
    </source>
</reference>
<dbReference type="AlphaFoldDB" id="A0AAD5K159"/>
<evidence type="ECO:0000313" key="2">
    <source>
        <dbReference type="Proteomes" id="UP001209540"/>
    </source>
</evidence>
<name>A0AAD5K159_9FUNG</name>
<protein>
    <submittedName>
        <fullName evidence="1">Uncharacterized protein</fullName>
    </submittedName>
</protein>
<keyword evidence="2" id="KW-1185">Reference proteome</keyword>